<evidence type="ECO:0000313" key="3">
    <source>
        <dbReference type="Proteomes" id="UP001359485"/>
    </source>
</evidence>
<dbReference type="Proteomes" id="UP001359485">
    <property type="component" value="Unassembled WGS sequence"/>
</dbReference>
<proteinExistence type="predicted"/>
<feature type="compositionally biased region" description="Basic and acidic residues" evidence="1">
    <location>
        <begin position="52"/>
        <end position="75"/>
    </location>
</feature>
<evidence type="ECO:0000256" key="1">
    <source>
        <dbReference type="SAM" id="MobiDB-lite"/>
    </source>
</evidence>
<name>A0ABR1AS89_POLSC</name>
<feature type="region of interest" description="Disordered" evidence="1">
    <location>
        <begin position="48"/>
        <end position="80"/>
    </location>
</feature>
<organism evidence="2 3">
    <name type="scientific">Polyplax serrata</name>
    <name type="common">Common mouse louse</name>
    <dbReference type="NCBI Taxonomy" id="468196"/>
    <lineage>
        <taxon>Eukaryota</taxon>
        <taxon>Metazoa</taxon>
        <taxon>Ecdysozoa</taxon>
        <taxon>Arthropoda</taxon>
        <taxon>Hexapoda</taxon>
        <taxon>Insecta</taxon>
        <taxon>Pterygota</taxon>
        <taxon>Neoptera</taxon>
        <taxon>Paraneoptera</taxon>
        <taxon>Psocodea</taxon>
        <taxon>Troctomorpha</taxon>
        <taxon>Phthiraptera</taxon>
        <taxon>Anoplura</taxon>
        <taxon>Polyplacidae</taxon>
        <taxon>Polyplax</taxon>
    </lineage>
</organism>
<accession>A0ABR1AS89</accession>
<reference evidence="2 3" key="1">
    <citation type="submission" date="2023-09" db="EMBL/GenBank/DDBJ databases">
        <title>Genomes of two closely related lineages of the louse Polyplax serrata with different host specificities.</title>
        <authorList>
            <person name="Martinu J."/>
            <person name="Tarabai H."/>
            <person name="Stefka J."/>
            <person name="Hypsa V."/>
        </authorList>
    </citation>
    <scope>NUCLEOTIDE SEQUENCE [LARGE SCALE GENOMIC DNA]</scope>
    <source>
        <strain evidence="2">98ZLc_SE</strain>
    </source>
</reference>
<evidence type="ECO:0000313" key="2">
    <source>
        <dbReference type="EMBL" id="KAK6626803.1"/>
    </source>
</evidence>
<comment type="caution">
    <text evidence="2">The sequence shown here is derived from an EMBL/GenBank/DDBJ whole genome shotgun (WGS) entry which is preliminary data.</text>
</comment>
<dbReference type="EMBL" id="JAWJWF010000045">
    <property type="protein sequence ID" value="KAK6626803.1"/>
    <property type="molecule type" value="Genomic_DNA"/>
</dbReference>
<sequence length="145" mass="16886">MLISGERCQKYNVNYKDYRKAGGKGRQITSLKNKYAFMTKFNLHMASMGLQEKGKEKRGQLLKRKEREREREREGNTGTNIMKSQKLRHVFCYDTEGQEKASGYKKRGTGVDFGGRHADDNLKLIRIFKEALEVPNWNLNFMASK</sequence>
<protein>
    <submittedName>
        <fullName evidence="2">Uncharacterized protein</fullName>
    </submittedName>
</protein>
<keyword evidence="3" id="KW-1185">Reference proteome</keyword>
<gene>
    <name evidence="2" type="ORF">RUM44_009280</name>
</gene>